<organism evidence="3 4">
    <name type="scientific">Hymenobacter ginkgonis</name>
    <dbReference type="NCBI Taxonomy" id="2682976"/>
    <lineage>
        <taxon>Bacteria</taxon>
        <taxon>Pseudomonadati</taxon>
        <taxon>Bacteroidota</taxon>
        <taxon>Cytophagia</taxon>
        <taxon>Cytophagales</taxon>
        <taxon>Hymenobacteraceae</taxon>
        <taxon>Hymenobacter</taxon>
    </lineage>
</organism>
<reference evidence="3 4" key="1">
    <citation type="submission" date="2019-12" db="EMBL/GenBank/DDBJ databases">
        <title>Hymenobacter sp. HMF4947 Genome sequencing and assembly.</title>
        <authorList>
            <person name="Kang H."/>
            <person name="Cha I."/>
            <person name="Kim H."/>
            <person name="Joh K."/>
        </authorList>
    </citation>
    <scope>NUCLEOTIDE SEQUENCE [LARGE SCALE GENOMIC DNA]</scope>
    <source>
        <strain evidence="3 4">HMF4947</strain>
    </source>
</reference>
<dbReference type="InterPro" id="IPR051347">
    <property type="entry name" value="Circadian_clock_KaiC-rel"/>
</dbReference>
<feature type="domain" description="KaiC" evidence="2">
    <location>
        <begin position="16"/>
        <end position="255"/>
    </location>
</feature>
<dbReference type="Proteomes" id="UP000441336">
    <property type="component" value="Unassembled WGS sequence"/>
</dbReference>
<dbReference type="SMART" id="SM00382">
    <property type="entry name" value="AAA"/>
    <property type="match status" value="2"/>
</dbReference>
<gene>
    <name evidence="3" type="primary">kaiC</name>
    <name evidence="3" type="ORF">GO988_01950</name>
</gene>
<keyword evidence="4" id="KW-1185">Reference proteome</keyword>
<feature type="compositionally biased region" description="Polar residues" evidence="1">
    <location>
        <begin position="553"/>
        <end position="569"/>
    </location>
</feature>
<dbReference type="EMBL" id="WQKZ01000001">
    <property type="protein sequence ID" value="MVN75081.1"/>
    <property type="molecule type" value="Genomic_DNA"/>
</dbReference>
<name>A0A7K1TA76_9BACT</name>
<dbReference type="PANTHER" id="PTHR42926">
    <property type="match status" value="1"/>
</dbReference>
<dbReference type="NCBIfam" id="NF006799">
    <property type="entry name" value="PRK09302.1"/>
    <property type="match status" value="1"/>
</dbReference>
<dbReference type="PANTHER" id="PTHR42926:SF1">
    <property type="entry name" value="CIRCADIAN CLOCK OSCILLATOR PROTEIN KAIC 1"/>
    <property type="match status" value="1"/>
</dbReference>
<evidence type="ECO:0000313" key="4">
    <source>
        <dbReference type="Proteomes" id="UP000441336"/>
    </source>
</evidence>
<dbReference type="PROSITE" id="PS51146">
    <property type="entry name" value="KAIC"/>
    <property type="match status" value="2"/>
</dbReference>
<comment type="caution">
    <text evidence="3">The sequence shown here is derived from an EMBL/GenBank/DDBJ whole genome shotgun (WGS) entry which is preliminary data.</text>
</comment>
<proteinExistence type="predicted"/>
<dbReference type="CDD" id="cd19485">
    <property type="entry name" value="KaiC-N"/>
    <property type="match status" value="1"/>
</dbReference>
<dbReference type="InterPro" id="IPR014774">
    <property type="entry name" value="KaiC-like_dom"/>
</dbReference>
<feature type="region of interest" description="Disordered" evidence="1">
    <location>
        <begin position="546"/>
        <end position="587"/>
    </location>
</feature>
<dbReference type="InterPro" id="IPR010624">
    <property type="entry name" value="KaiC_dom"/>
</dbReference>
<evidence type="ECO:0000259" key="2">
    <source>
        <dbReference type="PROSITE" id="PS51146"/>
    </source>
</evidence>
<dbReference type="Pfam" id="PF06745">
    <property type="entry name" value="ATPase"/>
    <property type="match status" value="2"/>
</dbReference>
<evidence type="ECO:0000313" key="3">
    <source>
        <dbReference type="EMBL" id="MVN75081.1"/>
    </source>
</evidence>
<dbReference type="GO" id="GO:0005524">
    <property type="term" value="F:ATP binding"/>
    <property type="evidence" value="ECO:0007669"/>
    <property type="project" value="InterPro"/>
</dbReference>
<sequence length="587" mass="64479">MQDHIDRPLNTLSKLPKAPSGIEGLDEVTEGGLPLGRPTLVCGSAGCGKTLLAVEFLVRGIRDFGEPGVLMTFEETADELAANVTSLGFDLKALQASKQLRVDHVHVDRSEIEETGEYDLDGLFIRLGYAIDSIGAKRVVLDTIEALFSGFPNESVLRSEIRRLFRWLKDKGVTTIITAERGEGTLTRQGLEEYVSDCVILLDNRVIDQITTRRLRIVKYRGSTHGTNEYPYIISEDGISVLPVTSLRLEHQVSNEVVSSGVPGLDTMFTRGGWYRGTSTLITGTAGTAKTTLAASFALAACQRGERCLYFAFEESPAQLIRNMHSVNINLQPCLDQGLLRIEASRPTLNGLERHLVTVHKAIAQFKPQAVVIDPISNLISVGTLSEVRSMLTRLIDFLKVNGITALFTALISARDGRMEMTEEGVSSLVDTWISVRDLEGVGERNRGLSILKARGMSHSNQVREFLVTDAGIELLDVVIGPAGIVTGASRLTQRAQEQARLVAQQYELERKDRELERKRRVLDATIANLRTEFESVEEELRRVNDEEHARQQAINQGHSAIASGSQARLPTPPAGPNAPAQPLVQD</sequence>
<dbReference type="AlphaFoldDB" id="A0A7K1TA76"/>
<dbReference type="SUPFAM" id="SSF52540">
    <property type="entry name" value="P-loop containing nucleoside triphosphate hydrolases"/>
    <property type="match status" value="2"/>
</dbReference>
<accession>A0A7K1TA76</accession>
<dbReference type="InterPro" id="IPR003593">
    <property type="entry name" value="AAA+_ATPase"/>
</dbReference>
<dbReference type="InterPro" id="IPR047221">
    <property type="entry name" value="KaiC_N"/>
</dbReference>
<feature type="domain" description="KaiC" evidence="2">
    <location>
        <begin position="256"/>
        <end position="489"/>
    </location>
</feature>
<protein>
    <submittedName>
        <fullName evidence="3">Circadian clock protein KaiC</fullName>
    </submittedName>
</protein>
<dbReference type="RefSeq" id="WP_157561848.1">
    <property type="nucleotide sequence ID" value="NZ_WQKZ01000001.1"/>
</dbReference>
<evidence type="ECO:0000256" key="1">
    <source>
        <dbReference type="SAM" id="MobiDB-lite"/>
    </source>
</evidence>
<dbReference type="InterPro" id="IPR027417">
    <property type="entry name" value="P-loop_NTPase"/>
</dbReference>
<dbReference type="Gene3D" id="3.40.50.300">
    <property type="entry name" value="P-loop containing nucleotide triphosphate hydrolases"/>
    <property type="match status" value="2"/>
</dbReference>